<dbReference type="SUPFAM" id="SSF47676">
    <property type="entry name" value="Conserved domain common to transcription factors TFIIS, elongin A, CRSP70"/>
    <property type="match status" value="1"/>
</dbReference>
<dbReference type="GO" id="GO:0003746">
    <property type="term" value="F:translation elongation factor activity"/>
    <property type="evidence" value="ECO:0007669"/>
    <property type="project" value="UniProtKB-KW"/>
</dbReference>
<dbReference type="GO" id="GO:0001139">
    <property type="term" value="F:RNA polymerase II complex recruiting activity"/>
    <property type="evidence" value="ECO:0007669"/>
    <property type="project" value="TreeGrafter"/>
</dbReference>
<accession>A0A316Z3U1</accession>
<dbReference type="GO" id="GO:0031564">
    <property type="term" value="P:transcription antitermination"/>
    <property type="evidence" value="ECO:0007669"/>
    <property type="project" value="TreeGrafter"/>
</dbReference>
<keyword evidence="2 8" id="KW-0479">Metal-binding</keyword>
<dbReference type="CDD" id="cd13749">
    <property type="entry name" value="Zn-ribbon_TFIIS"/>
    <property type="match status" value="1"/>
</dbReference>
<dbReference type="InterPro" id="IPR035441">
    <property type="entry name" value="TFIIS/LEDGF_dom_sf"/>
</dbReference>
<dbReference type="PANTHER" id="PTHR11477:SF0">
    <property type="entry name" value="IP08861P-RELATED"/>
    <property type="match status" value="1"/>
</dbReference>
<evidence type="ECO:0000256" key="9">
    <source>
        <dbReference type="SAM" id="MobiDB-lite"/>
    </source>
</evidence>
<dbReference type="SMART" id="SM00510">
    <property type="entry name" value="TFS2M"/>
    <property type="match status" value="1"/>
</dbReference>
<dbReference type="PROSITE" id="PS51319">
    <property type="entry name" value="TFIIS_N"/>
    <property type="match status" value="1"/>
</dbReference>
<dbReference type="Pfam" id="PF08711">
    <property type="entry name" value="Med26"/>
    <property type="match status" value="1"/>
</dbReference>
<dbReference type="InterPro" id="IPR017923">
    <property type="entry name" value="TFIIS_N"/>
</dbReference>
<evidence type="ECO:0000313" key="14">
    <source>
        <dbReference type="Proteomes" id="UP000245946"/>
    </source>
</evidence>
<evidence type="ECO:0000313" key="13">
    <source>
        <dbReference type="EMBL" id="PWN94855.1"/>
    </source>
</evidence>
<dbReference type="Gene3D" id="1.20.930.10">
    <property type="entry name" value="Conserved domain common to transcription factors TFIIS, elongin A, CRSP70"/>
    <property type="match status" value="1"/>
</dbReference>
<keyword evidence="13" id="KW-0648">Protein biosynthesis</keyword>
<dbReference type="STRING" id="58919.A0A316Z3U1"/>
<dbReference type="GO" id="GO:0006362">
    <property type="term" value="P:transcription elongation by RNA polymerase I"/>
    <property type="evidence" value="ECO:0007669"/>
    <property type="project" value="TreeGrafter"/>
</dbReference>
<dbReference type="Gene3D" id="1.10.472.30">
    <property type="entry name" value="Transcription elongation factor S-II, central domain"/>
    <property type="match status" value="1"/>
</dbReference>
<keyword evidence="8" id="KW-0805">Transcription regulation</keyword>
<keyword evidence="4 8" id="KW-0862">Zinc</keyword>
<feature type="domain" description="TFIIS-type" evidence="10">
    <location>
        <begin position="265"/>
        <end position="305"/>
    </location>
</feature>
<dbReference type="Pfam" id="PF01096">
    <property type="entry name" value="Zn_ribbon_TFIIS"/>
    <property type="match status" value="1"/>
</dbReference>
<dbReference type="GO" id="GO:0000977">
    <property type="term" value="F:RNA polymerase II transcription regulatory region sequence-specific DNA binding"/>
    <property type="evidence" value="ECO:0007669"/>
    <property type="project" value="TreeGrafter"/>
</dbReference>
<evidence type="ECO:0000256" key="4">
    <source>
        <dbReference type="ARBA" id="ARBA00022833"/>
    </source>
</evidence>
<sequence length="307" mass="32720">MPLAAAEVSAQREALSKALAESRLDDCRALLKTLKAGVVPTEELIRATKIGQAVGKLRNHSDKALSQAAKDLVGGWKVEIEKQRAAGGSSAGGASASASGTGTPKVKEKKGDSSKPASGASKPSSSAKVGGTSKSSLDFEALKDKTRNACLKVLYNALEVGAECDASDIYSAALGVESAVFDDIGKGSVTADYRNKLRSLTLNLKDASNPALRSRVLSGELTPSVLVQMGPEDLASDARREEREKLQMQNLFGSKAAEDQQAETDAFECGRCKQRKTRYYQKQTRSADEPMTTFVTCTNCNNKWKFC</sequence>
<keyword evidence="3 6" id="KW-0863">Zinc-finger</keyword>
<dbReference type="OrthoDB" id="44867at2759"/>
<dbReference type="Pfam" id="PF07500">
    <property type="entry name" value="TFIIS_M"/>
    <property type="match status" value="1"/>
</dbReference>
<dbReference type="SUPFAM" id="SSF57783">
    <property type="entry name" value="Zinc beta-ribbon"/>
    <property type="match status" value="1"/>
</dbReference>
<evidence type="ECO:0000256" key="3">
    <source>
        <dbReference type="ARBA" id="ARBA00022771"/>
    </source>
</evidence>
<dbReference type="NCBIfam" id="TIGR01385">
    <property type="entry name" value="TFSII"/>
    <property type="match status" value="1"/>
</dbReference>
<dbReference type="GO" id="GO:0005634">
    <property type="term" value="C:nucleus"/>
    <property type="evidence" value="ECO:0007669"/>
    <property type="project" value="UniProtKB-SubCell"/>
</dbReference>
<evidence type="ECO:0000259" key="10">
    <source>
        <dbReference type="PROSITE" id="PS51133"/>
    </source>
</evidence>
<comment type="similarity">
    <text evidence="8">Belongs to the TFS-II family.</text>
</comment>
<name>A0A316Z3U1_9BASI</name>
<dbReference type="GO" id="GO:0006368">
    <property type="term" value="P:transcription elongation by RNA polymerase II"/>
    <property type="evidence" value="ECO:0007669"/>
    <property type="project" value="InterPro"/>
</dbReference>
<comment type="function">
    <text evidence="8">Necessary for efficient RNA polymerase II transcription elongation past template-encoded arresting sites.</text>
</comment>
<keyword evidence="8" id="KW-0804">Transcription</keyword>
<dbReference type="InterPro" id="IPR001222">
    <property type="entry name" value="Znf_TFIIS"/>
</dbReference>
<organism evidence="13 14">
    <name type="scientific">Tilletiopsis washingtonensis</name>
    <dbReference type="NCBI Taxonomy" id="58919"/>
    <lineage>
        <taxon>Eukaryota</taxon>
        <taxon>Fungi</taxon>
        <taxon>Dikarya</taxon>
        <taxon>Basidiomycota</taxon>
        <taxon>Ustilaginomycotina</taxon>
        <taxon>Exobasidiomycetes</taxon>
        <taxon>Entylomatales</taxon>
        <taxon>Entylomatales incertae sedis</taxon>
        <taxon>Tilletiopsis</taxon>
    </lineage>
</organism>
<protein>
    <recommendedName>
        <fullName evidence="8">Transcription elongation factor</fullName>
    </recommendedName>
</protein>
<evidence type="ECO:0000256" key="7">
    <source>
        <dbReference type="PROSITE-ProRule" id="PRU00649"/>
    </source>
</evidence>
<keyword evidence="5 7" id="KW-0539">Nucleus</keyword>
<keyword evidence="14" id="KW-1185">Reference proteome</keyword>
<dbReference type="InterPro" id="IPR006289">
    <property type="entry name" value="TFSII"/>
</dbReference>
<dbReference type="GO" id="GO:0008270">
    <property type="term" value="F:zinc ion binding"/>
    <property type="evidence" value="ECO:0007669"/>
    <property type="project" value="UniProtKB-UniRule"/>
</dbReference>
<dbReference type="InterPro" id="IPR003618">
    <property type="entry name" value="TFIIS_cen_dom"/>
</dbReference>
<dbReference type="GO" id="GO:0031440">
    <property type="term" value="P:regulation of mRNA 3'-end processing"/>
    <property type="evidence" value="ECO:0007669"/>
    <property type="project" value="TreeGrafter"/>
</dbReference>
<dbReference type="FunFam" id="2.20.25.10:FF:000001">
    <property type="entry name" value="Probable Transcription elongation factor S-II"/>
    <property type="match status" value="1"/>
</dbReference>
<evidence type="ECO:0000256" key="2">
    <source>
        <dbReference type="ARBA" id="ARBA00022723"/>
    </source>
</evidence>
<dbReference type="PIRSF" id="PIRSF006704">
    <property type="entry name" value="TF_IIS"/>
    <property type="match status" value="1"/>
</dbReference>
<proteinExistence type="inferred from homology"/>
<evidence type="ECO:0000256" key="8">
    <source>
        <dbReference type="RuleBase" id="RU368078"/>
    </source>
</evidence>
<dbReference type="PROSITE" id="PS51133">
    <property type="entry name" value="ZF_TFIIS_2"/>
    <property type="match status" value="1"/>
</dbReference>
<gene>
    <name evidence="13" type="ORF">FA09DRAFT_302297</name>
</gene>
<dbReference type="SMART" id="SM00440">
    <property type="entry name" value="ZnF_C2C2"/>
    <property type="match status" value="1"/>
</dbReference>
<feature type="region of interest" description="Disordered" evidence="9">
    <location>
        <begin position="87"/>
        <end position="133"/>
    </location>
</feature>
<dbReference type="SUPFAM" id="SSF46942">
    <property type="entry name" value="Elongation factor TFIIS domain 2"/>
    <property type="match status" value="1"/>
</dbReference>
<keyword evidence="8" id="KW-0238">DNA-binding</keyword>
<dbReference type="PROSITE" id="PS51321">
    <property type="entry name" value="TFIIS_CENTRAL"/>
    <property type="match status" value="1"/>
</dbReference>
<dbReference type="Proteomes" id="UP000245946">
    <property type="component" value="Unassembled WGS sequence"/>
</dbReference>
<feature type="domain" description="TFIIS N-terminal" evidence="11">
    <location>
        <begin position="6"/>
        <end position="83"/>
    </location>
</feature>
<evidence type="ECO:0000256" key="5">
    <source>
        <dbReference type="ARBA" id="ARBA00023242"/>
    </source>
</evidence>
<comment type="subcellular location">
    <subcellularLocation>
        <location evidence="1 7 8">Nucleus</location>
    </subcellularLocation>
</comment>
<feature type="compositionally biased region" description="Low complexity" evidence="9">
    <location>
        <begin position="87"/>
        <end position="100"/>
    </location>
</feature>
<dbReference type="SMART" id="SM00509">
    <property type="entry name" value="TFS2N"/>
    <property type="match status" value="1"/>
</dbReference>
<dbReference type="InterPro" id="IPR036575">
    <property type="entry name" value="TFIIS_cen_dom_sf"/>
</dbReference>
<evidence type="ECO:0000256" key="6">
    <source>
        <dbReference type="PROSITE-ProRule" id="PRU00472"/>
    </source>
</evidence>
<dbReference type="InterPro" id="IPR003617">
    <property type="entry name" value="TFIIS/CRSP70_N_sub"/>
</dbReference>
<dbReference type="AlphaFoldDB" id="A0A316Z3U1"/>
<dbReference type="GeneID" id="37267945"/>
<dbReference type="EMBL" id="KZ819308">
    <property type="protein sequence ID" value="PWN94855.1"/>
    <property type="molecule type" value="Genomic_DNA"/>
</dbReference>
<feature type="domain" description="TFIIS central" evidence="12">
    <location>
        <begin position="146"/>
        <end position="262"/>
    </location>
</feature>
<dbReference type="FunFam" id="1.10.472.30:FF:000003">
    <property type="entry name" value="Transcription elongation factor S-II"/>
    <property type="match status" value="1"/>
</dbReference>
<evidence type="ECO:0000259" key="12">
    <source>
        <dbReference type="PROSITE" id="PS51321"/>
    </source>
</evidence>
<dbReference type="Gene3D" id="2.20.25.10">
    <property type="match status" value="1"/>
</dbReference>
<keyword evidence="13" id="KW-0251">Elongation factor</keyword>
<evidence type="ECO:0000259" key="11">
    <source>
        <dbReference type="PROSITE" id="PS51319"/>
    </source>
</evidence>
<dbReference type="RefSeq" id="XP_025595134.1">
    <property type="nucleotide sequence ID" value="XM_025740399.1"/>
</dbReference>
<dbReference type="PANTHER" id="PTHR11477">
    <property type="entry name" value="TRANSCRIPTION FACTOR S-II ZINC FINGER DOMAIN-CONTAINING PROTEIN"/>
    <property type="match status" value="1"/>
</dbReference>
<feature type="compositionally biased region" description="Low complexity" evidence="9">
    <location>
        <begin position="114"/>
        <end position="128"/>
    </location>
</feature>
<reference evidence="13 14" key="1">
    <citation type="journal article" date="2018" name="Mol. Biol. Evol.">
        <title>Broad Genomic Sampling Reveals a Smut Pathogenic Ancestry of the Fungal Clade Ustilaginomycotina.</title>
        <authorList>
            <person name="Kijpornyongpan T."/>
            <person name="Mondo S.J."/>
            <person name="Barry K."/>
            <person name="Sandor L."/>
            <person name="Lee J."/>
            <person name="Lipzen A."/>
            <person name="Pangilinan J."/>
            <person name="LaButti K."/>
            <person name="Hainaut M."/>
            <person name="Henrissat B."/>
            <person name="Grigoriev I.V."/>
            <person name="Spatafora J.W."/>
            <person name="Aime M.C."/>
        </authorList>
    </citation>
    <scope>NUCLEOTIDE SEQUENCE [LARGE SCALE GENOMIC DNA]</scope>
    <source>
        <strain evidence="13 14">MCA 4186</strain>
    </source>
</reference>
<dbReference type="InterPro" id="IPR035100">
    <property type="entry name" value="TF_IIS-typ"/>
</dbReference>
<evidence type="ECO:0000256" key="1">
    <source>
        <dbReference type="ARBA" id="ARBA00004123"/>
    </source>
</evidence>